<evidence type="ECO:0000256" key="2">
    <source>
        <dbReference type="SAM" id="SignalP"/>
    </source>
</evidence>
<dbReference type="Pfam" id="PF00144">
    <property type="entry name" value="Beta-lactamase"/>
    <property type="match status" value="1"/>
</dbReference>
<dbReference type="PATRIC" id="fig|1127696.3.peg.848"/>
<dbReference type="InterPro" id="IPR001466">
    <property type="entry name" value="Beta-lactam-related"/>
</dbReference>
<evidence type="ECO:0000313" key="5">
    <source>
        <dbReference type="Proteomes" id="UP000010408"/>
    </source>
</evidence>
<keyword evidence="1" id="KW-0378">Hydrolase</keyword>
<name>L1NDN9_9PORP</name>
<keyword evidence="2" id="KW-0732">Signal</keyword>
<dbReference type="PANTHER" id="PTHR43283">
    <property type="entry name" value="BETA-LACTAMASE-RELATED"/>
    <property type="match status" value="1"/>
</dbReference>
<dbReference type="STRING" id="1127696.HMPREF9134_00934"/>
<dbReference type="RefSeq" id="WP_005469376.1">
    <property type="nucleotide sequence ID" value="NZ_KB291046.1"/>
</dbReference>
<evidence type="ECO:0000256" key="1">
    <source>
        <dbReference type="ARBA" id="ARBA00022801"/>
    </source>
</evidence>
<dbReference type="Gene3D" id="3.40.710.10">
    <property type="entry name" value="DD-peptidase/beta-lactamase superfamily"/>
    <property type="match status" value="1"/>
</dbReference>
<dbReference type="EMBL" id="AMEQ01000026">
    <property type="protein sequence ID" value="EKY01390.1"/>
    <property type="molecule type" value="Genomic_DNA"/>
</dbReference>
<evidence type="ECO:0000313" key="4">
    <source>
        <dbReference type="EMBL" id="EKY01390.1"/>
    </source>
</evidence>
<gene>
    <name evidence="4" type="ORF">HMPREF9134_00934</name>
</gene>
<protein>
    <submittedName>
        <fullName evidence="4">Beta-lactamase</fullName>
    </submittedName>
</protein>
<dbReference type="eggNOG" id="COG1680">
    <property type="taxonomic scope" value="Bacteria"/>
</dbReference>
<feature type="signal peptide" evidence="2">
    <location>
        <begin position="1"/>
        <end position="21"/>
    </location>
</feature>
<dbReference type="GO" id="GO:0016787">
    <property type="term" value="F:hydrolase activity"/>
    <property type="evidence" value="ECO:0007669"/>
    <property type="project" value="UniProtKB-KW"/>
</dbReference>
<organism evidence="4 5">
    <name type="scientific">Porphyromonas catoniae F0037</name>
    <dbReference type="NCBI Taxonomy" id="1127696"/>
    <lineage>
        <taxon>Bacteria</taxon>
        <taxon>Pseudomonadati</taxon>
        <taxon>Bacteroidota</taxon>
        <taxon>Bacteroidia</taxon>
        <taxon>Bacteroidales</taxon>
        <taxon>Porphyromonadaceae</taxon>
        <taxon>Porphyromonas</taxon>
    </lineage>
</organism>
<dbReference type="HOGENOM" id="CLU_020027_1_1_10"/>
<dbReference type="InterPro" id="IPR050789">
    <property type="entry name" value="Diverse_Enzym_Activities"/>
</dbReference>
<proteinExistence type="predicted"/>
<dbReference type="SUPFAM" id="SSF56601">
    <property type="entry name" value="beta-lactamase/transpeptidase-like"/>
    <property type="match status" value="1"/>
</dbReference>
<reference evidence="4 5" key="1">
    <citation type="submission" date="2012-05" db="EMBL/GenBank/DDBJ databases">
        <authorList>
            <person name="Weinstock G."/>
            <person name="Sodergren E."/>
            <person name="Lobos E.A."/>
            <person name="Fulton L."/>
            <person name="Fulton R."/>
            <person name="Courtney L."/>
            <person name="Fronick C."/>
            <person name="O'Laughlin M."/>
            <person name="Godfrey J."/>
            <person name="Wilson R.M."/>
            <person name="Miner T."/>
            <person name="Farmer C."/>
            <person name="Delehaunty K."/>
            <person name="Cordes M."/>
            <person name="Minx P."/>
            <person name="Tomlinson C."/>
            <person name="Chen J."/>
            <person name="Wollam A."/>
            <person name="Pepin K.H."/>
            <person name="Bhonagiri V."/>
            <person name="Zhang X."/>
            <person name="Suruliraj S."/>
            <person name="Warren W."/>
            <person name="Mitreva M."/>
            <person name="Mardis E.R."/>
            <person name="Wilson R.K."/>
        </authorList>
    </citation>
    <scope>NUCLEOTIDE SEQUENCE [LARGE SCALE GENOMIC DNA]</scope>
    <source>
        <strain evidence="4 5">F0037</strain>
    </source>
</reference>
<feature type="chain" id="PRO_5003954465" evidence="2">
    <location>
        <begin position="22"/>
        <end position="468"/>
    </location>
</feature>
<dbReference type="PANTHER" id="PTHR43283:SF11">
    <property type="entry name" value="BETA-LACTAMASE-RELATED DOMAIN-CONTAINING PROTEIN"/>
    <property type="match status" value="1"/>
</dbReference>
<comment type="caution">
    <text evidence="4">The sequence shown here is derived from an EMBL/GenBank/DDBJ whole genome shotgun (WGS) entry which is preliminary data.</text>
</comment>
<evidence type="ECO:0000259" key="3">
    <source>
        <dbReference type="Pfam" id="PF00144"/>
    </source>
</evidence>
<feature type="domain" description="Beta-lactamase-related" evidence="3">
    <location>
        <begin position="56"/>
        <end position="439"/>
    </location>
</feature>
<accession>L1NDN9</accession>
<dbReference type="Proteomes" id="UP000010408">
    <property type="component" value="Unassembled WGS sequence"/>
</dbReference>
<sequence length="468" mass="52083">MNYRSFIFLALGLSFTSRSSAQELVIPDSLPQIQIDVDSLSARPLELSARRLERIDSLAEAGLRMGAYPGCQIFALHEGQVIYDRAFGSMTKLGGKGEDPTNIYTLYDLASVTKAAATTPALMLLVSERKVKLNAPLLTYLPETGGTLLGMVTVRQLLLHQSGLPAGINFYTDLIDTASYEGTLIRYKAFSGGVPLVGKAWGNPHFRFLDEYIAMKRSEKHALRFSQNKYIAPAFKERMMERLLNVRVSSNKSYRYSDLNFLLLQQIVERVSGKSLDSFVEERLFRPIGARLYYCPLEHGVKAEAIAPAQDDQFLRGEVLRGTVDDETAACLGGVSGNAGLFGSARELAKVAQLLLQEGKWEGKTVIPERTVRLFTETLGDGGIRALGFDKPRRSGGPTGALASSRTYGHLGFTGTCFWVDPEYDLVFVFLSNRTYPSRQNNLLMRERLRQRLQDLLYEAMGIFSPRE</sequence>
<dbReference type="AlphaFoldDB" id="L1NDN9"/>
<dbReference type="InterPro" id="IPR012338">
    <property type="entry name" value="Beta-lactam/transpept-like"/>
</dbReference>